<dbReference type="SUPFAM" id="SSF109604">
    <property type="entry name" value="HD-domain/PDEase-like"/>
    <property type="match status" value="1"/>
</dbReference>
<dbReference type="PROSITE" id="PS51833">
    <property type="entry name" value="HDOD"/>
    <property type="match status" value="1"/>
</dbReference>
<accession>A0A231VMC2</accession>
<dbReference type="PANTHER" id="PTHR33525">
    <property type="match status" value="1"/>
</dbReference>
<protein>
    <submittedName>
        <fullName evidence="2">Metal-dependent phosphohydrolase</fullName>
    </submittedName>
</protein>
<feature type="domain" description="HDOD" evidence="1">
    <location>
        <begin position="16"/>
        <end position="213"/>
    </location>
</feature>
<dbReference type="Gene3D" id="1.10.3210.10">
    <property type="entry name" value="Hypothetical protein af1432"/>
    <property type="match status" value="1"/>
</dbReference>
<dbReference type="CDD" id="cd00077">
    <property type="entry name" value="HDc"/>
    <property type="match status" value="1"/>
</dbReference>
<evidence type="ECO:0000259" key="1">
    <source>
        <dbReference type="PROSITE" id="PS51833"/>
    </source>
</evidence>
<gene>
    <name evidence="2" type="ORF">CE561_00890</name>
</gene>
<dbReference type="InterPro" id="IPR003607">
    <property type="entry name" value="HD/PDEase_dom"/>
</dbReference>
<proteinExistence type="predicted"/>
<name>A0A231VMC2_THETR</name>
<comment type="caution">
    <text evidence="2">The sequence shown here is derived from an EMBL/GenBank/DDBJ whole genome shotgun (WGS) entry which is preliminary data.</text>
</comment>
<dbReference type="Pfam" id="PF08668">
    <property type="entry name" value="HDOD"/>
    <property type="match status" value="1"/>
</dbReference>
<dbReference type="NCBIfam" id="TIGR00277">
    <property type="entry name" value="HDIG"/>
    <property type="match status" value="1"/>
</dbReference>
<evidence type="ECO:0000313" key="2">
    <source>
        <dbReference type="EMBL" id="OXT09403.1"/>
    </source>
</evidence>
<dbReference type="Proteomes" id="UP000215301">
    <property type="component" value="Unassembled WGS sequence"/>
</dbReference>
<evidence type="ECO:0000313" key="3">
    <source>
        <dbReference type="Proteomes" id="UP000215301"/>
    </source>
</evidence>
<dbReference type="InterPro" id="IPR052340">
    <property type="entry name" value="RNase_Y/CdgJ"/>
</dbReference>
<dbReference type="GO" id="GO:0016787">
    <property type="term" value="F:hydrolase activity"/>
    <property type="evidence" value="ECO:0007669"/>
    <property type="project" value="UniProtKB-KW"/>
</dbReference>
<organism evidence="2 3">
    <name type="scientific">Thermoanaerobacterium thermosaccharolyticum</name>
    <name type="common">Clostridium thermosaccharolyticum</name>
    <dbReference type="NCBI Taxonomy" id="1517"/>
    <lineage>
        <taxon>Bacteria</taxon>
        <taxon>Bacillati</taxon>
        <taxon>Bacillota</taxon>
        <taxon>Clostridia</taxon>
        <taxon>Thermoanaerobacterales</taxon>
        <taxon>Thermoanaerobacteraceae</taxon>
        <taxon>Thermoanaerobacterium</taxon>
    </lineage>
</organism>
<dbReference type="InterPro" id="IPR006675">
    <property type="entry name" value="HDIG_dom"/>
</dbReference>
<sequence length="286" mass="32816">MQNHPIIKLIQESNYLPKIPKAFGEILNMLLKPCEFNIDECIEKFSNIPELESTLIQILNYNSKLNREILSLKDAVLYLGAKNTRIIAIAYITRLLLPNRNGRAKIFNNEIYWKHCIGTSIASYMIAAETCLCDKDKMFTYGLIHDIGVTVLDICLPEHLDKIYTLQLKGLHQIAAEKIVLSGLTHAEIGMWICKEWGLPEEIAEIVGYHHTPFINSQVSDEVRLMYLADSISTNYYEKLLGNKTTFIYSDRTSELLNISEAFIEDIAKKLPKEVDKVNRIIDFKF</sequence>
<keyword evidence="2" id="KW-0378">Hydrolase</keyword>
<dbReference type="PANTHER" id="PTHR33525:SF3">
    <property type="entry name" value="RIBONUCLEASE Y"/>
    <property type="match status" value="1"/>
</dbReference>
<dbReference type="EMBL" id="NKHD01000003">
    <property type="protein sequence ID" value="OXT09403.1"/>
    <property type="molecule type" value="Genomic_DNA"/>
</dbReference>
<dbReference type="InterPro" id="IPR013976">
    <property type="entry name" value="HDOD"/>
</dbReference>
<reference evidence="2 3" key="1">
    <citation type="submission" date="2017-06" db="EMBL/GenBank/DDBJ databases">
        <title>Isolation and characterization of a thermophilic and butanogenic Thermoanaerobacterium thermosaccharolyticum M5 capable of efficient degradation of hemicellulose.</title>
        <authorList>
            <person name="Xin F."/>
            <person name="Jiang Y."/>
        </authorList>
    </citation>
    <scope>NUCLEOTIDE SEQUENCE [LARGE SCALE GENOMIC DNA]</scope>
    <source>
        <strain evidence="2 3">M5</strain>
    </source>
</reference>
<dbReference type="AlphaFoldDB" id="A0A231VMC2"/>
<dbReference type="RefSeq" id="WP_094043318.1">
    <property type="nucleotide sequence ID" value="NZ_NKHD01000003.1"/>
</dbReference>